<evidence type="ECO:0000259" key="4">
    <source>
        <dbReference type="PROSITE" id="PS51212"/>
    </source>
</evidence>
<dbReference type="SMART" id="SM00321">
    <property type="entry name" value="WSC"/>
    <property type="match status" value="1"/>
</dbReference>
<organism evidence="5 8">
    <name type="scientific">Ogataea haglerorum</name>
    <dbReference type="NCBI Taxonomy" id="1937702"/>
    <lineage>
        <taxon>Eukaryota</taxon>
        <taxon>Fungi</taxon>
        <taxon>Dikarya</taxon>
        <taxon>Ascomycota</taxon>
        <taxon>Saccharomycotina</taxon>
        <taxon>Pichiomycetes</taxon>
        <taxon>Pichiales</taxon>
        <taxon>Pichiaceae</taxon>
        <taxon>Ogataea</taxon>
    </lineage>
</organism>
<proteinExistence type="predicted"/>
<evidence type="ECO:0000256" key="1">
    <source>
        <dbReference type="SAM" id="MobiDB-lite"/>
    </source>
</evidence>
<feature type="compositionally biased region" description="Low complexity" evidence="1">
    <location>
        <begin position="162"/>
        <end position="248"/>
    </location>
</feature>
<feature type="chain" id="PRO_5042998644" description="WSC domain-containing protein" evidence="3">
    <location>
        <begin position="20"/>
        <end position="454"/>
    </location>
</feature>
<dbReference type="Proteomes" id="UP000697297">
    <property type="component" value="Unassembled WGS sequence"/>
</dbReference>
<dbReference type="InterPro" id="IPR002889">
    <property type="entry name" value="WSC_carb-bd"/>
</dbReference>
<keyword evidence="2" id="KW-1133">Transmembrane helix</keyword>
<evidence type="ECO:0000313" key="7">
    <source>
        <dbReference type="Proteomes" id="UP000697297"/>
    </source>
</evidence>
<evidence type="ECO:0000256" key="2">
    <source>
        <dbReference type="SAM" id="Phobius"/>
    </source>
</evidence>
<keyword evidence="3" id="KW-0732">Signal</keyword>
<evidence type="ECO:0000313" key="6">
    <source>
        <dbReference type="EMBL" id="KAG7767247.1"/>
    </source>
</evidence>
<feature type="domain" description="WSC" evidence="4">
    <location>
        <begin position="13"/>
        <end position="96"/>
    </location>
</feature>
<keyword evidence="7" id="KW-1185">Reference proteome</keyword>
<gene>
    <name evidence="5" type="ORF">KL933_001152</name>
    <name evidence="6" type="ORF">KL946_001346</name>
</gene>
<dbReference type="PROSITE" id="PS51212">
    <property type="entry name" value="WSC"/>
    <property type="match status" value="1"/>
</dbReference>
<evidence type="ECO:0000256" key="3">
    <source>
        <dbReference type="SAM" id="SignalP"/>
    </source>
</evidence>
<sequence>MLIWFFLASFGSALEQALCSKENTGSVTTNNVWMSNGLCSNFCSQYRYGIVQGENCWCSNTAPDDTSDLGNCDTTCPGYGYEKCGGDGYYGYISLSGNSDGSESSSSSVDQSSTADDSTSSSTANSESSSSSETSSSETPSSEYTYAGANSQVSSSEMEEVSTTTGSSSSSTSDTSSSSSSSSTPSSSSSSSSSTSLSSSSATSSSSPIATTSSSSASSSSTSISSESSSPASISSSPDSTSTSSSLSPPLAISTSSFLSAAPGSGISTALVTTMIKTTITYTPAPSATEINKSSPSSAATDSHKHSSSFFDHKGRVAAVFSVVGIVSLALILLLIFILRKTYLNKHKGPIAIESDTDSFEKPVIIGTLPNNPTPTGPPASGSAKKASVFSLHRKSHSVPTAVQRPPPLSDMVMVDQRLDPHSELYNNSNHSTRSLSDQVDYSRKVLRVANPDA</sequence>
<name>A0AAN6I2V4_9ASCO</name>
<comment type="caution">
    <text evidence="5">The sequence shown here is derived from an EMBL/GenBank/DDBJ whole genome shotgun (WGS) entry which is preliminary data.</text>
</comment>
<feature type="compositionally biased region" description="Low complexity" evidence="1">
    <location>
        <begin position="100"/>
        <end position="143"/>
    </location>
</feature>
<feature type="region of interest" description="Disordered" evidence="1">
    <location>
        <begin position="100"/>
        <end position="248"/>
    </location>
</feature>
<feature type="compositionally biased region" description="Polar residues" evidence="1">
    <location>
        <begin position="286"/>
        <end position="301"/>
    </location>
</feature>
<feature type="transmembrane region" description="Helical" evidence="2">
    <location>
        <begin position="317"/>
        <end position="339"/>
    </location>
</feature>
<dbReference type="EMBL" id="JAHLUN010000003">
    <property type="protein sequence ID" value="KAG7767247.1"/>
    <property type="molecule type" value="Genomic_DNA"/>
</dbReference>
<feature type="region of interest" description="Disordered" evidence="1">
    <location>
        <begin position="286"/>
        <end position="306"/>
    </location>
</feature>
<evidence type="ECO:0000313" key="8">
    <source>
        <dbReference type="Proteomes" id="UP000738402"/>
    </source>
</evidence>
<protein>
    <recommendedName>
        <fullName evidence="4">WSC domain-containing protein</fullName>
    </recommendedName>
</protein>
<dbReference type="Pfam" id="PF01822">
    <property type="entry name" value="WSC"/>
    <property type="match status" value="1"/>
</dbReference>
<dbReference type="EMBL" id="JAHLUH010000002">
    <property type="protein sequence ID" value="KAG7730072.1"/>
    <property type="molecule type" value="Genomic_DNA"/>
</dbReference>
<keyword evidence="2" id="KW-0472">Membrane</keyword>
<accession>A0AAN6I2V4</accession>
<dbReference type="Proteomes" id="UP000738402">
    <property type="component" value="Unassembled WGS sequence"/>
</dbReference>
<feature type="signal peptide" evidence="3">
    <location>
        <begin position="1"/>
        <end position="19"/>
    </location>
</feature>
<dbReference type="AlphaFoldDB" id="A0AAN6I2V4"/>
<reference evidence="5 7" key="1">
    <citation type="journal article" date="2021" name="G3 (Bethesda)">
        <title>Genomic diversity, chromosomal rearrangements, and interspecies hybridization in the ogataea polymorpha species complex.</title>
        <authorList>
            <person name="Hanson S.J."/>
            <person name="Cinneide E.O."/>
            <person name="Salzberg L.I."/>
            <person name="Wolfe K.H."/>
            <person name="McGowan J."/>
            <person name="Fitzpatrick D.A."/>
            <person name="Matlin K."/>
        </authorList>
    </citation>
    <scope>NUCLEOTIDE SEQUENCE</scope>
    <source>
        <strain evidence="6">81-436-3</strain>
        <strain evidence="5">83-405-1</strain>
    </source>
</reference>
<keyword evidence="2" id="KW-0812">Transmembrane</keyword>
<evidence type="ECO:0000313" key="5">
    <source>
        <dbReference type="EMBL" id="KAG7730072.1"/>
    </source>
</evidence>